<dbReference type="Proteomes" id="UP000646548">
    <property type="component" value="Unassembled WGS sequence"/>
</dbReference>
<accession>A0A834C7M5</accession>
<evidence type="ECO:0000313" key="3">
    <source>
        <dbReference type="Proteomes" id="UP000646548"/>
    </source>
</evidence>
<protein>
    <submittedName>
        <fullName evidence="2">Uncharacterized protein</fullName>
    </submittedName>
</protein>
<reference evidence="2" key="1">
    <citation type="journal article" name="BMC Genomics">
        <title>Long-read sequencing and de novo genome assembly of marine medaka (Oryzias melastigma).</title>
        <authorList>
            <person name="Liang P."/>
            <person name="Saqib H.S.A."/>
            <person name="Ni X."/>
            <person name="Shen Y."/>
        </authorList>
    </citation>
    <scope>NUCLEOTIDE SEQUENCE</scope>
    <source>
        <strain evidence="2">Bigg-433</strain>
    </source>
</reference>
<feature type="region of interest" description="Disordered" evidence="1">
    <location>
        <begin position="1"/>
        <end position="50"/>
    </location>
</feature>
<organism evidence="2 3">
    <name type="scientific">Oryzias melastigma</name>
    <name type="common">Marine medaka</name>
    <dbReference type="NCBI Taxonomy" id="30732"/>
    <lineage>
        <taxon>Eukaryota</taxon>
        <taxon>Metazoa</taxon>
        <taxon>Chordata</taxon>
        <taxon>Craniata</taxon>
        <taxon>Vertebrata</taxon>
        <taxon>Euteleostomi</taxon>
        <taxon>Actinopterygii</taxon>
        <taxon>Neopterygii</taxon>
        <taxon>Teleostei</taxon>
        <taxon>Neoteleostei</taxon>
        <taxon>Acanthomorphata</taxon>
        <taxon>Ovalentaria</taxon>
        <taxon>Atherinomorphae</taxon>
        <taxon>Beloniformes</taxon>
        <taxon>Adrianichthyidae</taxon>
        <taxon>Oryziinae</taxon>
        <taxon>Oryzias</taxon>
    </lineage>
</organism>
<evidence type="ECO:0000256" key="1">
    <source>
        <dbReference type="SAM" id="MobiDB-lite"/>
    </source>
</evidence>
<proteinExistence type="predicted"/>
<gene>
    <name evidence="2" type="ORF">FQA47_017067</name>
</gene>
<dbReference type="EMBL" id="WKFB01000419">
    <property type="protein sequence ID" value="KAF6723558.1"/>
    <property type="molecule type" value="Genomic_DNA"/>
</dbReference>
<dbReference type="AlphaFoldDB" id="A0A834C7M5"/>
<feature type="compositionally biased region" description="Low complexity" evidence="1">
    <location>
        <begin position="24"/>
        <end position="36"/>
    </location>
</feature>
<sequence>MARQHTRVFPPLRAPRRSYYDPPSSSSSSTTNSTESHLMRSGAWNPGGKKISECAPLTTLESLPLGWSANRRAQTDWDPREAAQTWAKEDCHKDYQRLKTGEDANGIH</sequence>
<name>A0A834C7M5_ORYME</name>
<evidence type="ECO:0000313" key="2">
    <source>
        <dbReference type="EMBL" id="KAF6723558.1"/>
    </source>
</evidence>
<comment type="caution">
    <text evidence="2">The sequence shown here is derived from an EMBL/GenBank/DDBJ whole genome shotgun (WGS) entry which is preliminary data.</text>
</comment>